<comment type="caution">
    <text evidence="1">The sequence shown here is derived from an EMBL/GenBank/DDBJ whole genome shotgun (WGS) entry which is preliminary data.</text>
</comment>
<keyword evidence="2" id="KW-1185">Reference proteome</keyword>
<dbReference type="AlphaFoldDB" id="A0AAW2G140"/>
<protein>
    <submittedName>
        <fullName evidence="1">Uncharacterized protein</fullName>
    </submittedName>
</protein>
<proteinExistence type="predicted"/>
<evidence type="ECO:0000313" key="2">
    <source>
        <dbReference type="Proteomes" id="UP001430953"/>
    </source>
</evidence>
<gene>
    <name evidence="1" type="ORF">PUN28_008727</name>
</gene>
<organism evidence="1 2">
    <name type="scientific">Cardiocondyla obscurior</name>
    <dbReference type="NCBI Taxonomy" id="286306"/>
    <lineage>
        <taxon>Eukaryota</taxon>
        <taxon>Metazoa</taxon>
        <taxon>Ecdysozoa</taxon>
        <taxon>Arthropoda</taxon>
        <taxon>Hexapoda</taxon>
        <taxon>Insecta</taxon>
        <taxon>Pterygota</taxon>
        <taxon>Neoptera</taxon>
        <taxon>Endopterygota</taxon>
        <taxon>Hymenoptera</taxon>
        <taxon>Apocrita</taxon>
        <taxon>Aculeata</taxon>
        <taxon>Formicoidea</taxon>
        <taxon>Formicidae</taxon>
        <taxon>Myrmicinae</taxon>
        <taxon>Cardiocondyla</taxon>
    </lineage>
</organism>
<sequence length="168" mass="19785">MPLKSKEACSKRKCCIYIHNLKLLILATDLIDLVQRDLKKDDFLVERVRYRRGITNLRLIKYSRALYNNRTFSYFSPMVNRRGTVMGKVLFPSSNTRDRSLHRQCLSYYSADTKYRKCRAKTVRPSILSLRSCEKYLNDAETLVSSFLSPIKDLIFFGFAFLRFSKLK</sequence>
<accession>A0AAW2G140</accession>
<reference evidence="1 2" key="1">
    <citation type="submission" date="2023-03" db="EMBL/GenBank/DDBJ databases">
        <title>High recombination rates correlate with genetic variation in Cardiocondyla obscurior ants.</title>
        <authorList>
            <person name="Errbii M."/>
        </authorList>
    </citation>
    <scope>NUCLEOTIDE SEQUENCE [LARGE SCALE GENOMIC DNA]</scope>
    <source>
        <strain evidence="1">Alpha-2009</strain>
        <tissue evidence="1">Whole body</tissue>
    </source>
</reference>
<dbReference type="EMBL" id="JADYXP020000007">
    <property type="protein sequence ID" value="KAL0121247.1"/>
    <property type="molecule type" value="Genomic_DNA"/>
</dbReference>
<name>A0AAW2G140_9HYME</name>
<evidence type="ECO:0000313" key="1">
    <source>
        <dbReference type="EMBL" id="KAL0121247.1"/>
    </source>
</evidence>
<dbReference type="Proteomes" id="UP001430953">
    <property type="component" value="Unassembled WGS sequence"/>
</dbReference>